<keyword evidence="2" id="KW-1185">Reference proteome</keyword>
<accession>A0A077DEX6</accession>
<organism evidence="1 2">
    <name type="scientific">Basilea psittacipulmonis DSM 24701</name>
    <dbReference type="NCBI Taxonomy" id="1072685"/>
    <lineage>
        <taxon>Bacteria</taxon>
        <taxon>Pseudomonadati</taxon>
        <taxon>Pseudomonadota</taxon>
        <taxon>Betaproteobacteria</taxon>
        <taxon>Burkholderiales</taxon>
        <taxon>Alcaligenaceae</taxon>
        <taxon>Basilea</taxon>
    </lineage>
</organism>
<dbReference type="KEGG" id="bpsi:IX83_00355"/>
<sequence length="85" mass="9845">MSEQLELFDVPSPCIGVCTSGPEGYCKGCFRTRDERFHWNLFTNSQKKQVIHLCRIRKIKLIRQMLAKNATPEEAPSSPQMELFE</sequence>
<name>A0A077DEX6_9BURK</name>
<proteinExistence type="predicted"/>
<dbReference type="InterPro" id="IPR010710">
    <property type="entry name" value="DUF1289"/>
</dbReference>
<evidence type="ECO:0008006" key="3">
    <source>
        <dbReference type="Google" id="ProtNLM"/>
    </source>
</evidence>
<protein>
    <recommendedName>
        <fullName evidence="3">Fe-S protein</fullName>
    </recommendedName>
</protein>
<dbReference type="Pfam" id="PF06945">
    <property type="entry name" value="DUF1289"/>
    <property type="match status" value="1"/>
</dbReference>
<evidence type="ECO:0000313" key="2">
    <source>
        <dbReference type="Proteomes" id="UP000028945"/>
    </source>
</evidence>
<gene>
    <name evidence="1" type="ORF">IX83_00355</name>
</gene>
<dbReference type="AlphaFoldDB" id="A0A077DEX6"/>
<dbReference type="RefSeq" id="WP_038497834.1">
    <property type="nucleotide sequence ID" value="NZ_AFWK01000110.1"/>
</dbReference>
<dbReference type="PANTHER" id="PTHR35175:SF1">
    <property type="entry name" value="OXIDOREDUCTASE"/>
    <property type="match status" value="1"/>
</dbReference>
<dbReference type="PANTHER" id="PTHR35175">
    <property type="entry name" value="DUF1289 DOMAIN-CONTAINING PROTEIN"/>
    <property type="match status" value="1"/>
</dbReference>
<evidence type="ECO:0000313" key="1">
    <source>
        <dbReference type="EMBL" id="AIL31977.1"/>
    </source>
</evidence>
<dbReference type="HOGENOM" id="CLU_162538_0_2_4"/>
<dbReference type="eggNOG" id="COG3313">
    <property type="taxonomic scope" value="Bacteria"/>
</dbReference>
<dbReference type="Proteomes" id="UP000028945">
    <property type="component" value="Chromosome"/>
</dbReference>
<dbReference type="STRING" id="1072685.IX83_00355"/>
<dbReference type="EMBL" id="CP009238">
    <property type="protein sequence ID" value="AIL31977.1"/>
    <property type="molecule type" value="Genomic_DNA"/>
</dbReference>
<dbReference type="OrthoDB" id="8911262at2"/>
<reference evidence="1 2" key="1">
    <citation type="journal article" date="2014" name="BMC Genomics">
        <title>A genomic perspective on a new bacterial genus and species from the Alcaligenaceae family, Basilea psittacipulmonis.</title>
        <authorList>
            <person name="Whiteson K.L."/>
            <person name="Hernandez D."/>
            <person name="Lazarevic V."/>
            <person name="Gaia N."/>
            <person name="Farinelli L."/>
            <person name="Francois P."/>
            <person name="Pilo P."/>
            <person name="Frey J."/>
            <person name="Schrenzel J."/>
        </authorList>
    </citation>
    <scope>NUCLEOTIDE SEQUENCE [LARGE SCALE GENOMIC DNA]</scope>
    <source>
        <strain evidence="1 2">DSM 24701</strain>
    </source>
</reference>